<keyword evidence="1" id="KW-0732">Signal</keyword>
<dbReference type="OrthoDB" id="6242689at2"/>
<comment type="caution">
    <text evidence="2">The sequence shown here is derived from an EMBL/GenBank/DDBJ whole genome shotgun (WGS) entry which is preliminary data.</text>
</comment>
<name>A0A1E3WNV7_9VIBR</name>
<dbReference type="SUPFAM" id="SSF53649">
    <property type="entry name" value="Alkaline phosphatase-like"/>
    <property type="match status" value="1"/>
</dbReference>
<dbReference type="RefSeq" id="WP_069446695.1">
    <property type="nucleotide sequence ID" value="NZ_MDCJ01000002.1"/>
</dbReference>
<protein>
    <recommendedName>
        <fullName evidence="4">Nucleotide pyrophosphatase</fullName>
    </recommendedName>
</protein>
<evidence type="ECO:0000313" key="2">
    <source>
        <dbReference type="EMBL" id="ODS11456.1"/>
    </source>
</evidence>
<accession>A0A1E3WNV7</accession>
<evidence type="ECO:0008006" key="4">
    <source>
        <dbReference type="Google" id="ProtNLM"/>
    </source>
</evidence>
<dbReference type="EMBL" id="MDCJ01000002">
    <property type="protein sequence ID" value="ODS11456.1"/>
    <property type="molecule type" value="Genomic_DNA"/>
</dbReference>
<feature type="chain" id="PRO_5009139520" description="Nucleotide pyrophosphatase" evidence="1">
    <location>
        <begin position="31"/>
        <end position="978"/>
    </location>
</feature>
<gene>
    <name evidence="2" type="ORF">VSF3289_01721</name>
</gene>
<evidence type="ECO:0000256" key="1">
    <source>
        <dbReference type="SAM" id="SignalP"/>
    </source>
</evidence>
<sequence>MPWYHVNTITARALLALSPLGMLMPNPANANVGNTPIIGGLFNSAEVLQNNIVSTLSYSTRLTRDMTLFTVGGVTLETYLLTLPLDTKTKARVMAQLANPTYSVPLGYFLYQFYDRYTGIGNEDAFKAYLQTVYDDRALKGFEHSLFQVNAAADKNAENDALAEATEHKKDQAHQEGIKVDGDFMAAMVTVYDALVQIGEWQDLEQLPAQYTYLSNSEQDLALVAQIQPIVVGILSQASSSMEDGEMKNALLAIIADDQPDQQDKTNNKAQALTITLVDFVRLNVLKAYRQFVYQDERAIALNHWLQDAFDRKPSKAINFLQSQQQRRLAVQITVDGLQQGLIEGLVDPQKPFVDVAYKNHIEHQKYDAPQTVSSPEHQQDMRFLQTLAEQTYQDPHYLPFFKRLYADNYASIARVGISSTPTISVRNLPIIKTGAKVSGEQGTGIPNFHFVDREEDRAYYFFGNDALQLDRLMQANKVKTMFDRLNYLKTLNCNAQYDWNAHTSYDALVNLGAGEALRDFGEKRCVRELQERAQVEQKLTQIRTQLINDINDYQAIPVWSFYTKLSRKWAIENSIEQYAKLDGKGMPDYTLIYNPWPDHFAHFVGPFSDEIIMPTGELNRLDYWITQVEQTYQTAGVYSRTLWGMAGDHGLAPVYYTLNPEKVIFQPLEKKLGYALNIEKISSDEGEGPKITNALNYPSNKGADVVVASTAGGNFMLDLFNSQQGWKTQPHYRELTQWQPINHQAEAGIDLIAETLDALGDTLDYMVIRENQCNEETCKVRLIGERDGKRVDEFITKQGDRYFYSAQDKQASLLNVHQLNPYLALPNSPDKSKAEFETFAGYYGQCVLQAKENDPNTWCNESQWRELTRYTPRPDSVVQLAKLYAESRAGTINLFPRDGIGYNTKVPGRHAGESYLEKDAFIGFWGTPIGDNVTPLMTEENGSLAPTLFEYLTGEKVIINQNGWGYPSLLNRLDIRY</sequence>
<feature type="signal peptide" evidence="1">
    <location>
        <begin position="1"/>
        <end position="30"/>
    </location>
</feature>
<dbReference type="AlphaFoldDB" id="A0A1E3WNV7"/>
<dbReference type="Pfam" id="PF01663">
    <property type="entry name" value="Phosphodiest"/>
    <property type="match status" value="1"/>
</dbReference>
<dbReference type="InterPro" id="IPR002591">
    <property type="entry name" value="Phosphodiest/P_Trfase"/>
</dbReference>
<dbReference type="PATRIC" id="fig|45658.8.peg.1725"/>
<dbReference type="InterPro" id="IPR017850">
    <property type="entry name" value="Alkaline_phosphatase_core_sf"/>
</dbReference>
<reference evidence="2 3" key="1">
    <citation type="submission" date="2016-08" db="EMBL/GenBank/DDBJ databases">
        <title>Genome sequencing of Vibrio scophthalmi strain FP3289, an isolated from Paralichthys olivaceus.</title>
        <authorList>
            <person name="Han H.-J."/>
        </authorList>
    </citation>
    <scope>NUCLEOTIDE SEQUENCE [LARGE SCALE GENOMIC DNA]</scope>
    <source>
        <strain evidence="2 3">FP3289</strain>
    </source>
</reference>
<proteinExistence type="predicted"/>
<organism evidence="2 3">
    <name type="scientific">Vibrio scophthalmi</name>
    <dbReference type="NCBI Taxonomy" id="45658"/>
    <lineage>
        <taxon>Bacteria</taxon>
        <taxon>Pseudomonadati</taxon>
        <taxon>Pseudomonadota</taxon>
        <taxon>Gammaproteobacteria</taxon>
        <taxon>Vibrionales</taxon>
        <taxon>Vibrionaceae</taxon>
        <taxon>Vibrio</taxon>
    </lineage>
</organism>
<evidence type="ECO:0000313" key="3">
    <source>
        <dbReference type="Proteomes" id="UP000095131"/>
    </source>
</evidence>
<dbReference type="Proteomes" id="UP000095131">
    <property type="component" value="Unassembled WGS sequence"/>
</dbReference>
<dbReference type="Gene3D" id="3.40.720.10">
    <property type="entry name" value="Alkaline Phosphatase, subunit A"/>
    <property type="match status" value="1"/>
</dbReference>